<evidence type="ECO:0000313" key="2">
    <source>
        <dbReference type="Proteomes" id="UP001631969"/>
    </source>
</evidence>
<dbReference type="Proteomes" id="UP001631969">
    <property type="component" value="Unassembled WGS sequence"/>
</dbReference>
<comment type="caution">
    <text evidence="1">The sequence shown here is derived from an EMBL/GenBank/DDBJ whole genome shotgun (WGS) entry which is preliminary data.</text>
</comment>
<reference evidence="1" key="1">
    <citation type="submission" date="2024-12" db="EMBL/GenBank/DDBJ databases">
        <authorList>
            <person name="Wu N."/>
        </authorList>
    </citation>
    <scope>NUCLEOTIDE SEQUENCE</scope>
    <source>
        <strain evidence="1">P15</strain>
    </source>
</reference>
<sequence>MEITNSPPFSIPKLYHFNKQSQEAGQSKGQLVGLPNDTVSISPEGRQLAADAITHEPAKYYGTAEINGSLTGLLADKDPKVGKAVYTIIESNFMPDGTVSKEEDRAALLEAGLAQAQYIADHYMNGEESSQFMDTMNQIAAIAKTRTVDPATGQASYTTPADRPAGAPEDYVSAGDLLKRFEPDTYTKLQEAITGGGDWGSILIGFAKRVPQHTDWTETYLKEEKDLAASLKNTKHDNRFESADTSDLAAFTKGMKDLIQSSVSGNRDLLNRNLQYFAHILK</sequence>
<evidence type="ECO:0000313" key="1">
    <source>
        <dbReference type="EMBL" id="MFM9331585.1"/>
    </source>
</evidence>
<accession>A0ACC7P5M8</accession>
<organism evidence="1 2">
    <name type="scientific">Paenibacillus mesotrionivorans</name>
    <dbReference type="NCBI Taxonomy" id="3160968"/>
    <lineage>
        <taxon>Bacteria</taxon>
        <taxon>Bacillati</taxon>
        <taxon>Bacillota</taxon>
        <taxon>Bacilli</taxon>
        <taxon>Bacillales</taxon>
        <taxon>Paenibacillaceae</taxon>
        <taxon>Paenibacillus</taxon>
    </lineage>
</organism>
<gene>
    <name evidence="1" type="ORF">ACI1P1_25125</name>
</gene>
<keyword evidence="2" id="KW-1185">Reference proteome</keyword>
<protein>
    <submittedName>
        <fullName evidence="1">Uncharacterized protein</fullName>
    </submittedName>
</protein>
<dbReference type="EMBL" id="JBJURJ010000020">
    <property type="protein sequence ID" value="MFM9331585.1"/>
    <property type="molecule type" value="Genomic_DNA"/>
</dbReference>
<name>A0ACC7P5M8_9BACL</name>
<proteinExistence type="predicted"/>